<dbReference type="Pfam" id="PF11548">
    <property type="entry name" value="Receptor_IA-2"/>
    <property type="match status" value="1"/>
</dbReference>
<dbReference type="GO" id="GO:0016020">
    <property type="term" value="C:membrane"/>
    <property type="evidence" value="ECO:0007669"/>
    <property type="project" value="UniProtKB-SubCell"/>
</dbReference>
<feature type="non-terminal residue" evidence="10">
    <location>
        <position position="1"/>
    </location>
</feature>
<dbReference type="STRING" id="75743.A0A401PJM9"/>
<keyword evidence="2" id="KW-0812">Transmembrane</keyword>
<sequence length="491" mass="54837">ATKEKIASEEDYKGADDGGLQGFESLHQYLQLLSALSQPANPMPSHKTRTDKSETAQSDSSLDELLQRHRGKTSSNHYLAFHHPYPDNEHAQSRPLSQVQQQRGQLQSQEDFPVNEPLDNKQLVALLESYLRQKLAARGNDLSVNLDVWQQEGENKESQGGPPRSELLHWKAHDRRPEPKEEKALYKSSASKINGKNPLSHMDENFIQSVVQQLGTQHVNVDGLTAKQLDELSDVIADALQVVDDDTSSNGRKGSLKTKPDLQQQEEEEANRRDELTLEKQDDEVNEEFPKKSQPFKAEDESSEVKKSLADILDLDSLYSPPHKNRVKTFGSSTKGNVGIENVKSNTITREVSNTRKSEGVMFGSEEEPNEWVEASLTFREPQKKNSQMGDQQLDVASSKTNLYGYIVTQKNPLSVEKGLELMEDLAHLLKLQINVFEDVSMMGPAVIFQVKVNGQNVSTADVVNVAVINKDKLEKGTGLKILQTGMSEVS</sequence>
<evidence type="ECO:0000256" key="2">
    <source>
        <dbReference type="ARBA" id="ARBA00022692"/>
    </source>
</evidence>
<feature type="region of interest" description="Disordered" evidence="8">
    <location>
        <begin position="245"/>
        <end position="304"/>
    </location>
</feature>
<dbReference type="PANTHER" id="PTHR46106:SF5">
    <property type="entry name" value="RECEPTOR-TYPE TYROSINE-PROTEIN PHOSPHATASE N2"/>
    <property type="match status" value="1"/>
</dbReference>
<organism evidence="10 11">
    <name type="scientific">Scyliorhinus torazame</name>
    <name type="common">Cloudy catshark</name>
    <name type="synonym">Catulus torazame</name>
    <dbReference type="NCBI Taxonomy" id="75743"/>
    <lineage>
        <taxon>Eukaryota</taxon>
        <taxon>Metazoa</taxon>
        <taxon>Chordata</taxon>
        <taxon>Craniata</taxon>
        <taxon>Vertebrata</taxon>
        <taxon>Chondrichthyes</taxon>
        <taxon>Elasmobranchii</taxon>
        <taxon>Galeomorphii</taxon>
        <taxon>Galeoidea</taxon>
        <taxon>Carcharhiniformes</taxon>
        <taxon>Scyliorhinidae</taxon>
        <taxon>Scyliorhinus</taxon>
    </lineage>
</organism>
<evidence type="ECO:0000256" key="8">
    <source>
        <dbReference type="SAM" id="MobiDB-lite"/>
    </source>
</evidence>
<feature type="compositionally biased region" description="Basic and acidic residues" evidence="8">
    <location>
        <begin position="166"/>
        <end position="185"/>
    </location>
</feature>
<evidence type="ECO:0000256" key="3">
    <source>
        <dbReference type="ARBA" id="ARBA00022729"/>
    </source>
</evidence>
<dbReference type="EMBL" id="BFAA01002312">
    <property type="protein sequence ID" value="GCB73316.1"/>
    <property type="molecule type" value="Genomic_DNA"/>
</dbReference>
<keyword evidence="11" id="KW-1185">Reference proteome</keyword>
<evidence type="ECO:0000256" key="6">
    <source>
        <dbReference type="ARBA" id="ARBA00023170"/>
    </source>
</evidence>
<dbReference type="Proteomes" id="UP000288216">
    <property type="component" value="Unassembled WGS sequence"/>
</dbReference>
<dbReference type="GO" id="GO:0045202">
    <property type="term" value="C:synapse"/>
    <property type="evidence" value="ECO:0007669"/>
    <property type="project" value="TreeGrafter"/>
</dbReference>
<dbReference type="InterPro" id="IPR038112">
    <property type="entry name" value="Receptor_IA-2_ectodomain_sf"/>
</dbReference>
<evidence type="ECO:0000259" key="9">
    <source>
        <dbReference type="Pfam" id="PF11548"/>
    </source>
</evidence>
<protein>
    <recommendedName>
        <fullName evidence="9">Protein-tyrosine phosphatase receptor IA-2 ectodomain domain-containing protein</fullName>
    </recommendedName>
</protein>
<comment type="subcellular location">
    <subcellularLocation>
        <location evidence="1">Membrane</location>
        <topology evidence="1">Single-pass membrane protein</topology>
    </subcellularLocation>
</comment>
<feature type="compositionally biased region" description="Basic and acidic residues" evidence="8">
    <location>
        <begin position="1"/>
        <end position="16"/>
    </location>
</feature>
<keyword evidence="6" id="KW-0675">Receptor</keyword>
<dbReference type="GO" id="GO:0051046">
    <property type="term" value="P:regulation of secretion"/>
    <property type="evidence" value="ECO:0007669"/>
    <property type="project" value="TreeGrafter"/>
</dbReference>
<feature type="compositionally biased region" description="Basic and acidic residues" evidence="8">
    <location>
        <begin position="270"/>
        <end position="280"/>
    </location>
</feature>
<name>A0A401PJM9_SCYTO</name>
<comment type="caution">
    <text evidence="10">The sequence shown here is derived from an EMBL/GenBank/DDBJ whole genome shotgun (WGS) entry which is preliminary data.</text>
</comment>
<evidence type="ECO:0000256" key="1">
    <source>
        <dbReference type="ARBA" id="ARBA00004167"/>
    </source>
</evidence>
<proteinExistence type="predicted"/>
<dbReference type="Gene3D" id="3.30.70.2470">
    <property type="entry name" value="Protein-tyrosine phosphatase receptor IA-2 ectodomain"/>
    <property type="match status" value="1"/>
</dbReference>
<feature type="region of interest" description="Disordered" evidence="8">
    <location>
        <begin position="153"/>
        <end position="200"/>
    </location>
</feature>
<evidence type="ECO:0000256" key="5">
    <source>
        <dbReference type="ARBA" id="ARBA00023136"/>
    </source>
</evidence>
<dbReference type="GO" id="GO:0030141">
    <property type="term" value="C:secretory granule"/>
    <property type="evidence" value="ECO:0007669"/>
    <property type="project" value="InterPro"/>
</dbReference>
<feature type="region of interest" description="Disordered" evidence="8">
    <location>
        <begin position="1"/>
        <end position="21"/>
    </location>
</feature>
<dbReference type="AlphaFoldDB" id="A0A401PJM9"/>
<reference evidence="10 11" key="1">
    <citation type="journal article" date="2018" name="Nat. Ecol. Evol.">
        <title>Shark genomes provide insights into elasmobranch evolution and the origin of vertebrates.</title>
        <authorList>
            <person name="Hara Y"/>
            <person name="Yamaguchi K"/>
            <person name="Onimaru K"/>
            <person name="Kadota M"/>
            <person name="Koyanagi M"/>
            <person name="Keeley SD"/>
            <person name="Tatsumi K"/>
            <person name="Tanaka K"/>
            <person name="Motone F"/>
            <person name="Kageyama Y"/>
            <person name="Nozu R"/>
            <person name="Adachi N"/>
            <person name="Nishimura O"/>
            <person name="Nakagawa R"/>
            <person name="Tanegashima C"/>
            <person name="Kiyatake I"/>
            <person name="Matsumoto R"/>
            <person name="Murakumo K"/>
            <person name="Nishida K"/>
            <person name="Terakita A"/>
            <person name="Kuratani S"/>
            <person name="Sato K"/>
            <person name="Hyodo S Kuraku.S."/>
        </authorList>
    </citation>
    <scope>NUCLEOTIDE SEQUENCE [LARGE SCALE GENOMIC DNA]</scope>
</reference>
<keyword evidence="5" id="KW-0472">Membrane</keyword>
<gene>
    <name evidence="10" type="ORF">scyTo_0006718</name>
</gene>
<keyword evidence="7" id="KW-0325">Glycoprotein</keyword>
<evidence type="ECO:0000313" key="10">
    <source>
        <dbReference type="EMBL" id="GCB73316.1"/>
    </source>
</evidence>
<dbReference type="OrthoDB" id="9880441at2759"/>
<dbReference type="PANTHER" id="PTHR46106">
    <property type="entry name" value="IA-2 PROTEIN TYROSINE PHOSPHATASE, ISOFORM C"/>
    <property type="match status" value="1"/>
</dbReference>
<evidence type="ECO:0000256" key="4">
    <source>
        <dbReference type="ARBA" id="ARBA00022989"/>
    </source>
</evidence>
<dbReference type="GO" id="GO:0035773">
    <property type="term" value="P:insulin secretion involved in cellular response to glucose stimulus"/>
    <property type="evidence" value="ECO:0007669"/>
    <property type="project" value="TreeGrafter"/>
</dbReference>
<evidence type="ECO:0000313" key="11">
    <source>
        <dbReference type="Proteomes" id="UP000288216"/>
    </source>
</evidence>
<keyword evidence="4" id="KW-1133">Transmembrane helix</keyword>
<feature type="region of interest" description="Disordered" evidence="8">
    <location>
        <begin position="34"/>
        <end position="115"/>
    </location>
</feature>
<feature type="compositionally biased region" description="Low complexity" evidence="8">
    <location>
        <begin position="98"/>
        <end position="109"/>
    </location>
</feature>
<evidence type="ECO:0000256" key="7">
    <source>
        <dbReference type="ARBA" id="ARBA00023180"/>
    </source>
</evidence>
<dbReference type="InterPro" id="IPR033522">
    <property type="entry name" value="IA-2/IA-2_beta"/>
</dbReference>
<dbReference type="InterPro" id="IPR021613">
    <property type="entry name" value="Receptor_IA-2_dom"/>
</dbReference>
<keyword evidence="3" id="KW-0732">Signal</keyword>
<feature type="domain" description="Protein-tyrosine phosphatase receptor IA-2 ectodomain" evidence="9">
    <location>
        <begin position="404"/>
        <end position="489"/>
    </location>
</feature>
<accession>A0A401PJM9</accession>